<dbReference type="EMBL" id="FQVL01000001">
    <property type="protein sequence ID" value="SHE45823.1"/>
    <property type="molecule type" value="Genomic_DNA"/>
</dbReference>
<name>A0A1M4TMW6_9BACL</name>
<dbReference type="AlphaFoldDB" id="A0A1M4TMW6"/>
<dbReference type="NCBIfam" id="TIGR02833">
    <property type="entry name" value="spore_III_AB"/>
    <property type="match status" value="1"/>
</dbReference>
<evidence type="ECO:0000256" key="1">
    <source>
        <dbReference type="SAM" id="Phobius"/>
    </source>
</evidence>
<dbReference type="Proteomes" id="UP000184476">
    <property type="component" value="Unassembled WGS sequence"/>
</dbReference>
<dbReference type="InterPro" id="IPR014198">
    <property type="entry name" value="Spore_III_AB"/>
</dbReference>
<dbReference type="RefSeq" id="WP_073151520.1">
    <property type="nucleotide sequence ID" value="NZ_FQVL01000001.1"/>
</dbReference>
<sequence length="172" mass="20137">MLKLVGSFITVLTSTWLGFHLAMQVRQRPKQIRQLLTAFSLLRSEIQYGNRPLFEICKLISVREIDKIADIFRFSYEELQKNEGDTTYHCFHKAIRQVWGQTSLKGTEKEIFLDLCSVLGRSDRLDQIQHIDRAKEQLQVVEEKARLEQEQYEKMFRTMGVLGGVLVVILLY</sequence>
<keyword evidence="1" id="KW-0812">Transmembrane</keyword>
<feature type="transmembrane region" description="Helical" evidence="1">
    <location>
        <begin position="6"/>
        <end position="23"/>
    </location>
</feature>
<keyword evidence="1" id="KW-0472">Membrane</keyword>
<dbReference type="OrthoDB" id="1957909at2"/>
<evidence type="ECO:0000313" key="3">
    <source>
        <dbReference type="Proteomes" id="UP000184476"/>
    </source>
</evidence>
<gene>
    <name evidence="2" type="ORF">SAMN05444392_101548</name>
</gene>
<keyword evidence="1" id="KW-1133">Transmembrane helix</keyword>
<keyword evidence="3" id="KW-1185">Reference proteome</keyword>
<dbReference type="Pfam" id="PF09548">
    <property type="entry name" value="Spore_III_AB"/>
    <property type="match status" value="1"/>
</dbReference>
<protein>
    <submittedName>
        <fullName evidence="2">Stage III sporulation protein AB</fullName>
    </submittedName>
</protein>
<dbReference type="STRING" id="112248.SAMN05444392_101548"/>
<evidence type="ECO:0000313" key="2">
    <source>
        <dbReference type="EMBL" id="SHE45823.1"/>
    </source>
</evidence>
<organism evidence="2 3">
    <name type="scientific">Seinonella peptonophila</name>
    <dbReference type="NCBI Taxonomy" id="112248"/>
    <lineage>
        <taxon>Bacteria</taxon>
        <taxon>Bacillati</taxon>
        <taxon>Bacillota</taxon>
        <taxon>Bacilli</taxon>
        <taxon>Bacillales</taxon>
        <taxon>Thermoactinomycetaceae</taxon>
        <taxon>Seinonella</taxon>
    </lineage>
</organism>
<reference evidence="2 3" key="1">
    <citation type="submission" date="2016-11" db="EMBL/GenBank/DDBJ databases">
        <authorList>
            <person name="Jaros S."/>
            <person name="Januszkiewicz K."/>
            <person name="Wedrychowicz H."/>
        </authorList>
    </citation>
    <scope>NUCLEOTIDE SEQUENCE [LARGE SCALE GENOMIC DNA]</scope>
    <source>
        <strain evidence="2 3">DSM 44666</strain>
    </source>
</reference>
<proteinExistence type="predicted"/>
<accession>A0A1M4TMW6</accession>
<dbReference type="PIRSF" id="PIRSF021435">
    <property type="entry name" value="SpoIIIAB"/>
    <property type="match status" value="1"/>
</dbReference>